<gene>
    <name evidence="8" type="ORF">IPK02_09990</name>
</gene>
<evidence type="ECO:0000256" key="2">
    <source>
        <dbReference type="ARBA" id="ARBA00022475"/>
    </source>
</evidence>
<dbReference type="GO" id="GO:0005886">
    <property type="term" value="C:plasma membrane"/>
    <property type="evidence" value="ECO:0007669"/>
    <property type="project" value="UniProtKB-SubCell"/>
</dbReference>
<dbReference type="InterPro" id="IPR000917">
    <property type="entry name" value="Sulfatase_N"/>
</dbReference>
<evidence type="ECO:0000256" key="4">
    <source>
        <dbReference type="ARBA" id="ARBA00022989"/>
    </source>
</evidence>
<dbReference type="CDD" id="cd16015">
    <property type="entry name" value="LTA_synthase"/>
    <property type="match status" value="1"/>
</dbReference>
<feature type="transmembrane region" description="Helical" evidence="6">
    <location>
        <begin position="65"/>
        <end position="83"/>
    </location>
</feature>
<proteinExistence type="predicted"/>
<feature type="domain" description="Sulfatase N-terminal" evidence="7">
    <location>
        <begin position="223"/>
        <end position="489"/>
    </location>
</feature>
<feature type="transmembrane region" description="Helical" evidence="6">
    <location>
        <begin position="146"/>
        <end position="166"/>
    </location>
</feature>
<evidence type="ECO:0000313" key="9">
    <source>
        <dbReference type="Proteomes" id="UP000706151"/>
    </source>
</evidence>
<evidence type="ECO:0000256" key="1">
    <source>
        <dbReference type="ARBA" id="ARBA00004651"/>
    </source>
</evidence>
<keyword evidence="5 6" id="KW-0472">Membrane</keyword>
<comment type="caution">
    <text evidence="8">The sequence shown here is derived from an EMBL/GenBank/DDBJ whole genome shotgun (WGS) entry which is preliminary data.</text>
</comment>
<comment type="subcellular location">
    <subcellularLocation>
        <location evidence="1">Cell membrane</location>
        <topology evidence="1">Multi-pass membrane protein</topology>
    </subcellularLocation>
</comment>
<organism evidence="8 9">
    <name type="scientific">Candidatus Accumulibacter affinis</name>
    <dbReference type="NCBI Taxonomy" id="2954384"/>
    <lineage>
        <taxon>Bacteria</taxon>
        <taxon>Pseudomonadati</taxon>
        <taxon>Pseudomonadota</taxon>
        <taxon>Betaproteobacteria</taxon>
        <taxon>Candidatus Accumulibacter</taxon>
    </lineage>
</organism>
<reference evidence="8 9" key="1">
    <citation type="submission" date="2020-10" db="EMBL/GenBank/DDBJ databases">
        <title>Connecting structure to function with the recovery of over 1000 high-quality activated sludge metagenome-assembled genomes encoding full-length rRNA genes using long-read sequencing.</title>
        <authorList>
            <person name="Singleton C.M."/>
            <person name="Petriglieri F."/>
            <person name="Kristensen J.M."/>
            <person name="Kirkegaard R.H."/>
            <person name="Michaelsen T.Y."/>
            <person name="Andersen M.H."/>
            <person name="Karst S.M."/>
            <person name="Dueholm M.S."/>
            <person name="Nielsen P.H."/>
            <person name="Albertsen M."/>
        </authorList>
    </citation>
    <scope>NUCLEOTIDE SEQUENCE [LARGE SCALE GENOMIC DNA]</scope>
    <source>
        <strain evidence="8">Fred_18-Q3-R57-64_BAT3C.720</strain>
    </source>
</reference>
<keyword evidence="4 6" id="KW-1133">Transmembrane helix</keyword>
<dbReference type="SUPFAM" id="SSF53649">
    <property type="entry name" value="Alkaline phosphatase-like"/>
    <property type="match status" value="1"/>
</dbReference>
<dbReference type="PANTHER" id="PTHR47371:SF3">
    <property type="entry name" value="PHOSPHOGLYCEROL TRANSFERASE I"/>
    <property type="match status" value="1"/>
</dbReference>
<dbReference type="AlphaFoldDB" id="A0A935T768"/>
<dbReference type="InterPro" id="IPR050448">
    <property type="entry name" value="OpgB/LTA_synthase_biosynth"/>
</dbReference>
<name>A0A935T768_9PROT</name>
<evidence type="ECO:0000313" key="8">
    <source>
        <dbReference type="EMBL" id="MBK7954255.1"/>
    </source>
</evidence>
<evidence type="ECO:0000256" key="3">
    <source>
        <dbReference type="ARBA" id="ARBA00022692"/>
    </source>
</evidence>
<feature type="transmembrane region" description="Helical" evidence="6">
    <location>
        <begin position="39"/>
        <end position="59"/>
    </location>
</feature>
<keyword evidence="2" id="KW-1003">Cell membrane</keyword>
<feature type="transmembrane region" description="Helical" evidence="6">
    <location>
        <begin position="6"/>
        <end position="27"/>
    </location>
</feature>
<feature type="transmembrane region" description="Helical" evidence="6">
    <location>
        <begin position="109"/>
        <end position="134"/>
    </location>
</feature>
<dbReference type="Gene3D" id="3.40.720.10">
    <property type="entry name" value="Alkaline Phosphatase, subunit A"/>
    <property type="match status" value="1"/>
</dbReference>
<evidence type="ECO:0000256" key="6">
    <source>
        <dbReference type="SAM" id="Phobius"/>
    </source>
</evidence>
<evidence type="ECO:0000256" key="5">
    <source>
        <dbReference type="ARBA" id="ARBA00023136"/>
    </source>
</evidence>
<dbReference type="PANTHER" id="PTHR47371">
    <property type="entry name" value="LIPOTEICHOIC ACID SYNTHASE"/>
    <property type="match status" value="1"/>
</dbReference>
<dbReference type="Pfam" id="PF00884">
    <property type="entry name" value="Sulfatase"/>
    <property type="match status" value="1"/>
</dbReference>
<sequence>MADSFAWALAPAVLGGAGLSLFIEHLLDPPARPVWKRPAATLAIHFGVWLWLLSCLLLVLQRPNFAAAALLAGLLFVVLVSNAKSHTLREPFIFQDFEYFRDALRHPRLYMPFLGAGRAVLAVLAFAGAVAAGLVLEKPLTTSLPAADFLSGAAMLALSGLFLLWLGHRKRLPVTFDASADLRQLGLLAAMWRYGEEELRDTPLATPYQRCSAGPPAAGRAAHLVVVQSESFFDVRRLLPSIRSEVLREFDTLQAAALWQGQLEVAAWGANTVRTEFAFLSGLAGESLGVHRFNPYRRLARQRLATLVGFLKRCGYRTVCVHPYAASFYARNKVYPQLGFDQFIDIRGFAGAEKSGPYVGDLAVAEKVCSLLREASGQALFVFVITMENHGPLHLEKVLPGEVEQYYALPPPTACSELTVYLRHLRNADRMAGRLRAELESLPDVGYLCWFGDHVPIMPEVYRTIGSPSGHTDYFIWRKGGAAAGEAISASRRDLKVEDLGGLLLRGMGLLRVPADESCRNHRRERD</sequence>
<evidence type="ECO:0000259" key="7">
    <source>
        <dbReference type="Pfam" id="PF00884"/>
    </source>
</evidence>
<protein>
    <submittedName>
        <fullName evidence="8">LTA synthase family protein</fullName>
    </submittedName>
</protein>
<dbReference type="EMBL" id="JADJOT010000008">
    <property type="protein sequence ID" value="MBK7954255.1"/>
    <property type="molecule type" value="Genomic_DNA"/>
</dbReference>
<accession>A0A935T768</accession>
<dbReference type="InterPro" id="IPR017850">
    <property type="entry name" value="Alkaline_phosphatase_core_sf"/>
</dbReference>
<keyword evidence="3 6" id="KW-0812">Transmembrane</keyword>
<dbReference type="Proteomes" id="UP000706151">
    <property type="component" value="Unassembled WGS sequence"/>
</dbReference>